<dbReference type="Pfam" id="PF00009">
    <property type="entry name" value="GTP_EFTU"/>
    <property type="match status" value="1"/>
</dbReference>
<comment type="subcellular location">
    <subcellularLocation>
        <location evidence="1">Plastid</location>
        <location evidence="1">Chloroplast</location>
    </subcellularLocation>
</comment>
<evidence type="ECO:0000256" key="3">
    <source>
        <dbReference type="ARBA" id="ARBA00021392"/>
    </source>
</evidence>
<dbReference type="PANTHER" id="PTHR43721:SF9">
    <property type="entry name" value="GTP-BINDING PROTEIN 1"/>
    <property type="match status" value="1"/>
</dbReference>
<comment type="similarity">
    <text evidence="2">Belongs to the TRAFAC class translation factor GTPase superfamily. Classic translation factor GTPase family. EF-Tu/EF-1A subfamily.</text>
</comment>
<dbReference type="InterPro" id="IPR009000">
    <property type="entry name" value="Transl_B-barrel_sf"/>
</dbReference>
<protein>
    <recommendedName>
        <fullName evidence="3">Elongation factor Tu, chloroplastic</fullName>
    </recommendedName>
</protein>
<feature type="region of interest" description="Disordered" evidence="6">
    <location>
        <begin position="283"/>
        <end position="304"/>
    </location>
</feature>
<dbReference type="GO" id="GO:0009507">
    <property type="term" value="C:chloroplast"/>
    <property type="evidence" value="ECO:0007669"/>
    <property type="project" value="UniProtKB-SubCell"/>
</dbReference>
<dbReference type="SUPFAM" id="SSF50465">
    <property type="entry name" value="EF-Tu/eEF-1alpha/eIF2-gamma C-terminal domain"/>
    <property type="match status" value="1"/>
</dbReference>
<dbReference type="GO" id="GO:0003924">
    <property type="term" value="F:GTPase activity"/>
    <property type="evidence" value="ECO:0007669"/>
    <property type="project" value="InterPro"/>
</dbReference>
<name>A0A9W6ZHP3_9STRA</name>
<proteinExistence type="inferred from homology"/>
<dbReference type="CDD" id="cd03694">
    <property type="entry name" value="GTPBP_II"/>
    <property type="match status" value="1"/>
</dbReference>
<keyword evidence="9" id="KW-1185">Reference proteome</keyword>
<reference evidence="8" key="1">
    <citation type="submission" date="2022-07" db="EMBL/GenBank/DDBJ databases">
        <title>Genome analysis of Parmales, a sister group of diatoms, reveals the evolutionary specialization of diatoms from phago-mixotrophs to photoautotrophs.</title>
        <authorList>
            <person name="Ban H."/>
            <person name="Sato S."/>
            <person name="Yoshikawa S."/>
            <person name="Kazumasa Y."/>
            <person name="Nakamura Y."/>
            <person name="Ichinomiya M."/>
            <person name="Saitoh K."/>
            <person name="Sato N."/>
            <person name="Blanc-Mathieu R."/>
            <person name="Endo H."/>
            <person name="Kuwata A."/>
            <person name="Ogata H."/>
        </authorList>
    </citation>
    <scope>NUCLEOTIDE SEQUENCE</scope>
</reference>
<evidence type="ECO:0000313" key="8">
    <source>
        <dbReference type="EMBL" id="GMH52851.1"/>
    </source>
</evidence>
<evidence type="ECO:0000256" key="2">
    <source>
        <dbReference type="ARBA" id="ARBA00007249"/>
    </source>
</evidence>
<evidence type="ECO:0000256" key="6">
    <source>
        <dbReference type="SAM" id="MobiDB-lite"/>
    </source>
</evidence>
<feature type="domain" description="Tr-type G" evidence="7">
    <location>
        <begin position="235"/>
        <end position="463"/>
    </location>
</feature>
<dbReference type="InterPro" id="IPR027417">
    <property type="entry name" value="P-loop_NTPase"/>
</dbReference>
<dbReference type="Proteomes" id="UP001165082">
    <property type="component" value="Unassembled WGS sequence"/>
</dbReference>
<dbReference type="OrthoDB" id="1727108at2759"/>
<keyword evidence="4" id="KW-0547">Nucleotide-binding</keyword>
<evidence type="ECO:0000259" key="7">
    <source>
        <dbReference type="PROSITE" id="PS51722"/>
    </source>
</evidence>
<sequence length="690" mass="76080">MSLPPVVPPEKDHEGAEYKRVLDVNVQSERFESSTASMSLPPVVPPEKDHEGAEYKRVLDVNVQSERFHSLGSQLLYRLSRGGLTKYVLGVEDDGFHSMLTYSEAKRSFECLKLLCDSFGAMILKSVDVEASMKCVPDGVDRSDVKALLKAGARLIWFNQDFPDFPPPTAPGVCRIEVEISQLQVERSRVVSADGFEDLPTPPPQAKPVSNSFSLTSISSTEEEDDEDAFGDTVSQALRILVLGNVDAGKSTIVGALTTQSLDDGRGSCRLQIMKHRHEITTGRTSTVSNHHMGFDDEGNVRSQNGNKVRRMTEEEVVRGSSRLITFTDLCGHEKYLKTTVGGVSASMGDYALMVCNSRHPPTHMTHHHLNLCASTLVPCVIVLTKIDGCPPHQLKNTIDEVKAMCRQGDVNKVPFMVKTTSDLDECFDKMSRLSPIILTSAVTGEGMDLLNYLLFNLPKRRKHEKKLGRPFEFLVDEIFNVPGVGPVASGFVNAGRVSVGDTVFVGPLDDGTFVQTMVKSAHIARTPSSNLKAGQSASMCMSLNKNERKFLRKGMVILKENPKRSCVSFVSEICVMKGDHTTIRRNYQAFVHILNVRQTATAKKIEMFDPHEKTNKVIQTKNLSSGEGVACEGGDLILRPGCRATVLFEFGKRPEYIRPGMRMLFRDGRVRGVGIIKEIIETKGAAFAA</sequence>
<comment type="caution">
    <text evidence="8">The sequence shown here is derived from an EMBL/GenBank/DDBJ whole genome shotgun (WGS) entry which is preliminary data.</text>
</comment>
<dbReference type="InterPro" id="IPR050055">
    <property type="entry name" value="EF-Tu_GTPase"/>
</dbReference>
<dbReference type="GO" id="GO:0003746">
    <property type="term" value="F:translation elongation factor activity"/>
    <property type="evidence" value="ECO:0007669"/>
    <property type="project" value="TreeGrafter"/>
</dbReference>
<dbReference type="FunFam" id="2.40.30.10:FF:000014">
    <property type="entry name" value="Probable GTP-binding protein 1"/>
    <property type="match status" value="1"/>
</dbReference>
<evidence type="ECO:0000313" key="9">
    <source>
        <dbReference type="Proteomes" id="UP001165082"/>
    </source>
</evidence>
<dbReference type="GO" id="GO:0005525">
    <property type="term" value="F:GTP binding"/>
    <property type="evidence" value="ECO:0007669"/>
    <property type="project" value="UniProtKB-KW"/>
</dbReference>
<organism evidence="8 9">
    <name type="scientific">Triparma retinervis</name>
    <dbReference type="NCBI Taxonomy" id="2557542"/>
    <lineage>
        <taxon>Eukaryota</taxon>
        <taxon>Sar</taxon>
        <taxon>Stramenopiles</taxon>
        <taxon>Ochrophyta</taxon>
        <taxon>Bolidophyceae</taxon>
        <taxon>Parmales</taxon>
        <taxon>Triparmaceae</taxon>
        <taxon>Triparma</taxon>
    </lineage>
</organism>
<evidence type="ECO:0000256" key="1">
    <source>
        <dbReference type="ARBA" id="ARBA00004229"/>
    </source>
</evidence>
<dbReference type="SUPFAM" id="SSF52540">
    <property type="entry name" value="P-loop containing nucleoside triphosphate hydrolases"/>
    <property type="match status" value="1"/>
</dbReference>
<keyword evidence="5" id="KW-0342">GTP-binding</keyword>
<evidence type="ECO:0000256" key="5">
    <source>
        <dbReference type="ARBA" id="ARBA00023134"/>
    </source>
</evidence>
<dbReference type="EMBL" id="BRXZ01003335">
    <property type="protein sequence ID" value="GMH52851.1"/>
    <property type="molecule type" value="Genomic_DNA"/>
</dbReference>
<dbReference type="PROSITE" id="PS51722">
    <property type="entry name" value="G_TR_2"/>
    <property type="match status" value="1"/>
</dbReference>
<dbReference type="Gene3D" id="2.40.30.10">
    <property type="entry name" value="Translation factors"/>
    <property type="match status" value="1"/>
</dbReference>
<dbReference type="AlphaFoldDB" id="A0A9W6ZHP3"/>
<dbReference type="PANTHER" id="PTHR43721">
    <property type="entry name" value="ELONGATION FACTOR TU-RELATED"/>
    <property type="match status" value="1"/>
</dbReference>
<gene>
    <name evidence="8" type="ORF">TrRE_jg9027</name>
</gene>
<accession>A0A9W6ZHP3</accession>
<dbReference type="InterPro" id="IPR000795">
    <property type="entry name" value="T_Tr_GTP-bd_dom"/>
</dbReference>
<evidence type="ECO:0000256" key="4">
    <source>
        <dbReference type="ARBA" id="ARBA00022741"/>
    </source>
</evidence>
<dbReference type="SUPFAM" id="SSF50447">
    <property type="entry name" value="Translation proteins"/>
    <property type="match status" value="1"/>
</dbReference>
<dbReference type="Gene3D" id="3.40.50.300">
    <property type="entry name" value="P-loop containing nucleotide triphosphate hydrolases"/>
    <property type="match status" value="1"/>
</dbReference>
<dbReference type="InterPro" id="IPR009001">
    <property type="entry name" value="Transl_elong_EF1A/Init_IF2_C"/>
</dbReference>